<name>A0A395N964_TRIAR</name>
<gene>
    <name evidence="2" type="ORF">TARUN_9604</name>
</gene>
<protein>
    <submittedName>
        <fullName evidence="2">Uncharacterized protein</fullName>
    </submittedName>
</protein>
<dbReference type="AlphaFoldDB" id="A0A395N964"/>
<dbReference type="EMBL" id="PXOA01000806">
    <property type="protein sequence ID" value="RFU72660.1"/>
    <property type="molecule type" value="Genomic_DNA"/>
</dbReference>
<reference evidence="2 3" key="1">
    <citation type="journal article" date="2018" name="PLoS Pathog.">
        <title>Evolution of structural diversity of trichothecenes, a family of toxins produced by plant pathogenic and entomopathogenic fungi.</title>
        <authorList>
            <person name="Proctor R.H."/>
            <person name="McCormick S.P."/>
            <person name="Kim H.S."/>
            <person name="Cardoza R.E."/>
            <person name="Stanley A.M."/>
            <person name="Lindo L."/>
            <person name="Kelly A."/>
            <person name="Brown D.W."/>
            <person name="Lee T."/>
            <person name="Vaughan M.M."/>
            <person name="Alexander N.J."/>
            <person name="Busman M."/>
            <person name="Gutierrez S."/>
        </authorList>
    </citation>
    <scope>NUCLEOTIDE SEQUENCE [LARGE SCALE GENOMIC DNA]</scope>
    <source>
        <strain evidence="2 3">IBT 40837</strain>
    </source>
</reference>
<evidence type="ECO:0000256" key="1">
    <source>
        <dbReference type="SAM" id="MobiDB-lite"/>
    </source>
</evidence>
<evidence type="ECO:0000313" key="2">
    <source>
        <dbReference type="EMBL" id="RFU72660.1"/>
    </source>
</evidence>
<feature type="region of interest" description="Disordered" evidence="1">
    <location>
        <begin position="278"/>
        <end position="407"/>
    </location>
</feature>
<proteinExistence type="predicted"/>
<keyword evidence="3" id="KW-1185">Reference proteome</keyword>
<dbReference type="Proteomes" id="UP000266272">
    <property type="component" value="Unassembled WGS sequence"/>
</dbReference>
<feature type="compositionally biased region" description="Basic and acidic residues" evidence="1">
    <location>
        <begin position="327"/>
        <end position="338"/>
    </location>
</feature>
<feature type="compositionally biased region" description="Polar residues" evidence="1">
    <location>
        <begin position="299"/>
        <end position="316"/>
    </location>
</feature>
<organism evidence="2 3">
    <name type="scientific">Trichoderma arundinaceum</name>
    <dbReference type="NCBI Taxonomy" id="490622"/>
    <lineage>
        <taxon>Eukaryota</taxon>
        <taxon>Fungi</taxon>
        <taxon>Dikarya</taxon>
        <taxon>Ascomycota</taxon>
        <taxon>Pezizomycotina</taxon>
        <taxon>Sordariomycetes</taxon>
        <taxon>Hypocreomycetidae</taxon>
        <taxon>Hypocreales</taxon>
        <taxon>Hypocreaceae</taxon>
        <taxon>Trichoderma</taxon>
    </lineage>
</organism>
<feature type="compositionally biased region" description="Polar residues" evidence="1">
    <location>
        <begin position="356"/>
        <end position="365"/>
    </location>
</feature>
<accession>A0A395N964</accession>
<comment type="caution">
    <text evidence="2">The sequence shown here is derived from an EMBL/GenBank/DDBJ whole genome shotgun (WGS) entry which is preliminary data.</text>
</comment>
<sequence>MRRKPTASPLDSSEPPKCMSLVLIQSAYFHSKDAAASLFVTMDTLGAFLRPPYNGREELGHTLASISKKNKKPHNPDNSPFESLAESILEWDDFGIQDPLLTACLSNPCEVQWQPWIPSIARVIYGERQLEALYLQTLITRVNVALQQAIPPDEDPITLVIGPGAFESVSPDVKAERILPDWVAVQGNYDIGMEAGSFPDIKELVEHRKILAVGETKLVWHMYAEDVMPHTKACSSDFLSQLQGYCRNLCTRFGFVVSNKELIVAQFLGEQDTSPRRIEDRSLRSRTTAEQLEPGLRSDYTSSGSASLNSSFQRQEPSAGLSSPYKLPEHNYDRDDSYQLHTVSPIQRRLKRPHSETSPETSPVSRSGHGIVDRSLPGSSSHIPSTPPASAVEGLQPSPLDSGLKGSDYSKYASSVRNIDVGAMLLRSFGMPSEGECEDMSPYEALFVLIMTVRDLKLQGKSIEICKPGT</sequence>
<dbReference type="OrthoDB" id="4367324at2759"/>
<evidence type="ECO:0000313" key="3">
    <source>
        <dbReference type="Proteomes" id="UP000266272"/>
    </source>
</evidence>